<reference evidence="3 4" key="1">
    <citation type="submission" date="2018-12" db="EMBL/GenBank/DDBJ databases">
        <authorList>
            <consortium name="Pathogen Informatics"/>
        </authorList>
    </citation>
    <scope>NUCLEOTIDE SEQUENCE [LARGE SCALE GENOMIC DNA]</scope>
    <source>
        <strain evidence="3 4">NCTC13098</strain>
    </source>
</reference>
<gene>
    <name evidence="3" type="ORF">NCTC13098_02256</name>
</gene>
<proteinExistence type="inferred from homology"/>
<dbReference type="EMBL" id="LR131271">
    <property type="protein sequence ID" value="VDR25923.1"/>
    <property type="molecule type" value="Genomic_DNA"/>
</dbReference>
<comment type="similarity">
    <text evidence="1">Belongs to the phage portal family. PBSX subfamily.</text>
</comment>
<dbReference type="InterPro" id="IPR006430">
    <property type="entry name" value="Phage_portal_PBSX"/>
</dbReference>
<dbReference type="AlphaFoldDB" id="A0A3P8M2B7"/>
<dbReference type="InterPro" id="IPR006944">
    <property type="entry name" value="Phage/GTA_portal"/>
</dbReference>
<accession>A0A3P8M2B7</accession>
<dbReference type="KEGG" id="rtg:NCTC13098_02256"/>
<evidence type="ECO:0000313" key="3">
    <source>
        <dbReference type="EMBL" id="VDR25923.1"/>
    </source>
</evidence>
<sequence>MSKYKGRKPQPQQRQRQRQRNMKDSAPQKVEAFTFGEPSAVLDRRDILDYVECVNNGRWFEPPVSFNGLAKSLRAAVHHSSPIYVKRNILASTFIPHPLLSQQDFSRFALDFLVFGNAFLELRKSVTGRPLKLEASPAKYTRRGIEEDVYWWVPSFDQPHPFSPGSVFHLLEPDINQELYGMPEYLSALNSAWLNEAATLFRRKYYQNGAHAGYIMYVTDAAQSGTDVEALRDAMRSSKGLGNFKNLFFYAPHGKPDGIKIVPLSEVATKDDFFNIKKVSAADLLDAHRIPFQLMGGKPENVGSLGDIEKVAKVFVRNELIPLQDRMREVNAWAGQEVIRFKSYNLDTESD</sequence>
<dbReference type="PIRSF" id="PIRSF018494">
    <property type="entry name" value="PBSX_VPQ"/>
    <property type="match status" value="1"/>
</dbReference>
<evidence type="ECO:0000256" key="2">
    <source>
        <dbReference type="SAM" id="MobiDB-lite"/>
    </source>
</evidence>
<evidence type="ECO:0000313" key="4">
    <source>
        <dbReference type="Proteomes" id="UP000274346"/>
    </source>
</evidence>
<dbReference type="Pfam" id="PF04860">
    <property type="entry name" value="Phage_portal"/>
    <property type="match status" value="1"/>
</dbReference>
<dbReference type="Proteomes" id="UP000274346">
    <property type="component" value="Chromosome"/>
</dbReference>
<protein>
    <submittedName>
        <fullName evidence="3">Phage portal protein, PBSX family</fullName>
    </submittedName>
</protein>
<evidence type="ECO:0000256" key="1">
    <source>
        <dbReference type="ARBA" id="ARBA00006799"/>
    </source>
</evidence>
<dbReference type="InterPro" id="IPR030935">
    <property type="entry name" value="PBSX_Proteobac"/>
</dbReference>
<name>A0A3P8M2B7_RAOTE</name>
<dbReference type="NCBIfam" id="TIGR01540">
    <property type="entry name" value="portal_PBSX"/>
    <property type="match status" value="1"/>
</dbReference>
<organism evidence="3 4">
    <name type="scientific">Raoultella terrigena</name>
    <name type="common">Klebsiella terrigena</name>
    <dbReference type="NCBI Taxonomy" id="577"/>
    <lineage>
        <taxon>Bacteria</taxon>
        <taxon>Pseudomonadati</taxon>
        <taxon>Pseudomonadota</taxon>
        <taxon>Gammaproteobacteria</taxon>
        <taxon>Enterobacterales</taxon>
        <taxon>Enterobacteriaceae</taxon>
        <taxon>Klebsiella/Raoultella group</taxon>
        <taxon>Raoultella</taxon>
    </lineage>
</organism>
<feature type="region of interest" description="Disordered" evidence="2">
    <location>
        <begin position="1"/>
        <end position="29"/>
    </location>
</feature>